<reference evidence="7 8" key="1">
    <citation type="submission" date="2018-08" db="EMBL/GenBank/DDBJ databases">
        <title>Erythrobacter zhengii sp.nov., a bacterium isolated from deep-sea sediment.</title>
        <authorList>
            <person name="Fang C."/>
            <person name="Wu Y.-H."/>
            <person name="Sun C."/>
            <person name="Wang H."/>
            <person name="Cheng H."/>
            <person name="Meng F.-X."/>
            <person name="Wang C.-S."/>
            <person name="Xu X.-W."/>
        </authorList>
    </citation>
    <scope>NUCLEOTIDE SEQUENCE [LARGE SCALE GENOMIC DNA]</scope>
    <source>
        <strain evidence="7 8">CCTCC AB 2015396</strain>
    </source>
</reference>
<evidence type="ECO:0000313" key="8">
    <source>
        <dbReference type="Proteomes" id="UP000265366"/>
    </source>
</evidence>
<keyword evidence="3" id="KW-0560">Oxidoreductase</keyword>
<gene>
    <name evidence="7" type="ORF">D2V17_16975</name>
</gene>
<evidence type="ECO:0000256" key="5">
    <source>
        <dbReference type="ARBA" id="ARBA00023014"/>
    </source>
</evidence>
<dbReference type="PANTHER" id="PTHR44379">
    <property type="entry name" value="OXIDOREDUCTASE WITH IRON-SULFUR SUBUNIT"/>
    <property type="match status" value="1"/>
</dbReference>
<evidence type="ECO:0000256" key="4">
    <source>
        <dbReference type="ARBA" id="ARBA00023004"/>
    </source>
</evidence>
<dbReference type="InterPro" id="IPR001041">
    <property type="entry name" value="2Fe-2S_ferredoxin-type"/>
</dbReference>
<name>A0A3A1P1S0_9SPHN</name>
<keyword evidence="1" id="KW-0001">2Fe-2S</keyword>
<dbReference type="Pfam" id="PF01799">
    <property type="entry name" value="Fer2_2"/>
    <property type="match status" value="1"/>
</dbReference>
<dbReference type="Pfam" id="PF00111">
    <property type="entry name" value="Fer2"/>
    <property type="match status" value="1"/>
</dbReference>
<dbReference type="OrthoDB" id="9792018at2"/>
<dbReference type="Proteomes" id="UP000265366">
    <property type="component" value="Unassembled WGS sequence"/>
</dbReference>
<comment type="caution">
    <text evidence="7">The sequence shown here is derived from an EMBL/GenBank/DDBJ whole genome shotgun (WGS) entry which is preliminary data.</text>
</comment>
<dbReference type="InterPro" id="IPR002888">
    <property type="entry name" value="2Fe-2S-bd"/>
</dbReference>
<dbReference type="SUPFAM" id="SSF54292">
    <property type="entry name" value="2Fe-2S ferredoxin-like"/>
    <property type="match status" value="1"/>
</dbReference>
<keyword evidence="5" id="KW-0411">Iron-sulfur</keyword>
<protein>
    <submittedName>
        <fullName evidence="7">(2Fe-2S)-binding protein</fullName>
    </submittedName>
</protein>
<dbReference type="CDD" id="cd00207">
    <property type="entry name" value="fer2"/>
    <property type="match status" value="1"/>
</dbReference>
<dbReference type="InterPro" id="IPR006058">
    <property type="entry name" value="2Fe2S_fd_BS"/>
</dbReference>
<dbReference type="SUPFAM" id="SSF47741">
    <property type="entry name" value="CO dehydrogenase ISP C-domain like"/>
    <property type="match status" value="1"/>
</dbReference>
<dbReference type="InterPro" id="IPR012675">
    <property type="entry name" value="Beta-grasp_dom_sf"/>
</dbReference>
<dbReference type="Gene3D" id="3.10.20.30">
    <property type="match status" value="1"/>
</dbReference>
<dbReference type="AlphaFoldDB" id="A0A3A1P1S0"/>
<sequence>MAITVTINNETREIDAPGEMPLLWALRQELGMVGTKFGCGIGMCGACTVHLDGQAVRSCSLPLSAIGDKKVSTIEHLAQSEVGQALQQAWLDEDVMQCGYCQAGQLMSATALLNKNATPSDAEIDAAMQGNICRCACYTRIKTAIAQVSRKEDTVNV</sequence>
<dbReference type="GO" id="GO:0016491">
    <property type="term" value="F:oxidoreductase activity"/>
    <property type="evidence" value="ECO:0007669"/>
    <property type="project" value="UniProtKB-KW"/>
</dbReference>
<dbReference type="PANTHER" id="PTHR44379:SF2">
    <property type="entry name" value="BLR6218 PROTEIN"/>
    <property type="match status" value="1"/>
</dbReference>
<dbReference type="GO" id="GO:0046872">
    <property type="term" value="F:metal ion binding"/>
    <property type="evidence" value="ECO:0007669"/>
    <property type="project" value="UniProtKB-KW"/>
</dbReference>
<proteinExistence type="predicted"/>
<dbReference type="PROSITE" id="PS00197">
    <property type="entry name" value="2FE2S_FER_1"/>
    <property type="match status" value="1"/>
</dbReference>
<evidence type="ECO:0000256" key="2">
    <source>
        <dbReference type="ARBA" id="ARBA00022723"/>
    </source>
</evidence>
<keyword evidence="2" id="KW-0479">Metal-binding</keyword>
<dbReference type="PROSITE" id="PS51085">
    <property type="entry name" value="2FE2S_FER_2"/>
    <property type="match status" value="1"/>
</dbReference>
<evidence type="ECO:0000259" key="6">
    <source>
        <dbReference type="PROSITE" id="PS51085"/>
    </source>
</evidence>
<evidence type="ECO:0000256" key="3">
    <source>
        <dbReference type="ARBA" id="ARBA00023002"/>
    </source>
</evidence>
<dbReference type="InterPro" id="IPR036884">
    <property type="entry name" value="2Fe-2S-bd_dom_sf"/>
</dbReference>
<keyword evidence="4" id="KW-0408">Iron</keyword>
<feature type="domain" description="2Fe-2S ferredoxin-type" evidence="6">
    <location>
        <begin position="1"/>
        <end position="77"/>
    </location>
</feature>
<evidence type="ECO:0000256" key="1">
    <source>
        <dbReference type="ARBA" id="ARBA00022714"/>
    </source>
</evidence>
<keyword evidence="8" id="KW-1185">Reference proteome</keyword>
<dbReference type="InterPro" id="IPR051452">
    <property type="entry name" value="Diverse_Oxidoreductases"/>
</dbReference>
<dbReference type="GO" id="GO:0051537">
    <property type="term" value="F:2 iron, 2 sulfur cluster binding"/>
    <property type="evidence" value="ECO:0007669"/>
    <property type="project" value="UniProtKB-KW"/>
</dbReference>
<dbReference type="Gene3D" id="1.10.150.120">
    <property type="entry name" value="[2Fe-2S]-binding domain"/>
    <property type="match status" value="1"/>
</dbReference>
<evidence type="ECO:0000313" key="7">
    <source>
        <dbReference type="EMBL" id="RIV81609.1"/>
    </source>
</evidence>
<accession>A0A3A1P1S0</accession>
<dbReference type="RefSeq" id="WP_119594161.1">
    <property type="nucleotide sequence ID" value="NZ_QXFM01000135.1"/>
</dbReference>
<dbReference type="EMBL" id="QXFM01000135">
    <property type="protein sequence ID" value="RIV81609.1"/>
    <property type="molecule type" value="Genomic_DNA"/>
</dbReference>
<dbReference type="InterPro" id="IPR036010">
    <property type="entry name" value="2Fe-2S_ferredoxin-like_sf"/>
</dbReference>
<organism evidence="7 8">
    <name type="scientific">Aurantiacibacter xanthus</name>
    <dbReference type="NCBI Taxonomy" id="1784712"/>
    <lineage>
        <taxon>Bacteria</taxon>
        <taxon>Pseudomonadati</taxon>
        <taxon>Pseudomonadota</taxon>
        <taxon>Alphaproteobacteria</taxon>
        <taxon>Sphingomonadales</taxon>
        <taxon>Erythrobacteraceae</taxon>
        <taxon>Aurantiacibacter</taxon>
    </lineage>
</organism>